<evidence type="ECO:0000256" key="4">
    <source>
        <dbReference type="ARBA" id="ARBA00022833"/>
    </source>
</evidence>
<feature type="region of interest" description="Disordered" evidence="7">
    <location>
        <begin position="263"/>
        <end position="288"/>
    </location>
</feature>
<feature type="compositionally biased region" description="Basic and acidic residues" evidence="7">
    <location>
        <begin position="18"/>
        <end position="27"/>
    </location>
</feature>
<gene>
    <name evidence="9" type="primary">BnaA10g03550D</name>
    <name evidence="9" type="ORF">GSBRNA2T00087101001</name>
</gene>
<dbReference type="STRING" id="3708.A0A078IBS5"/>
<dbReference type="InterPro" id="IPR013083">
    <property type="entry name" value="Znf_RING/FYVE/PHD"/>
</dbReference>
<keyword evidence="2" id="KW-0479">Metal-binding</keyword>
<evidence type="ECO:0000313" key="9">
    <source>
        <dbReference type="EMBL" id="CDY47291.1"/>
    </source>
</evidence>
<dbReference type="GO" id="GO:0005634">
    <property type="term" value="C:nucleus"/>
    <property type="evidence" value="ECO:0007669"/>
    <property type="project" value="UniProtKB-SubCell"/>
</dbReference>
<evidence type="ECO:0000256" key="2">
    <source>
        <dbReference type="ARBA" id="ARBA00022723"/>
    </source>
</evidence>
<dbReference type="Gramene" id="CDY47291">
    <property type="protein sequence ID" value="CDY47291"/>
    <property type="gene ID" value="GSBRNA2T00087101001"/>
</dbReference>
<feature type="compositionally biased region" description="Low complexity" evidence="7">
    <location>
        <begin position="163"/>
        <end position="173"/>
    </location>
</feature>
<feature type="compositionally biased region" description="Low complexity" evidence="7">
    <location>
        <begin position="1019"/>
        <end position="1035"/>
    </location>
</feature>
<dbReference type="PANTHER" id="PTHR46309">
    <property type="entry name" value="PHD FINGER PROTEIN 12"/>
    <property type="match status" value="1"/>
</dbReference>
<dbReference type="GO" id="GO:0003714">
    <property type="term" value="F:transcription corepressor activity"/>
    <property type="evidence" value="ECO:0007669"/>
    <property type="project" value="InterPro"/>
</dbReference>
<feature type="domain" description="PHD-type" evidence="8">
    <location>
        <begin position="569"/>
        <end position="614"/>
    </location>
</feature>
<proteinExistence type="predicted"/>
<dbReference type="PaxDb" id="3708-A0A078IBS5"/>
<dbReference type="Proteomes" id="UP000028999">
    <property type="component" value="Unassembled WGS sequence"/>
</dbReference>
<dbReference type="SMART" id="SM00249">
    <property type="entry name" value="PHD"/>
    <property type="match status" value="2"/>
</dbReference>
<dbReference type="PANTHER" id="PTHR46309:SF1">
    <property type="entry name" value="PHD FINGER PROTEIN 12"/>
    <property type="match status" value="1"/>
</dbReference>
<dbReference type="SUPFAM" id="SSF55729">
    <property type="entry name" value="Acyl-CoA N-acyltransferases (Nat)"/>
    <property type="match status" value="1"/>
</dbReference>
<accession>A0A078IBS5</accession>
<dbReference type="InterPro" id="IPR011011">
    <property type="entry name" value="Znf_FYVE_PHD"/>
</dbReference>
<feature type="compositionally biased region" description="Basic and acidic residues" evidence="7">
    <location>
        <begin position="417"/>
        <end position="427"/>
    </location>
</feature>
<dbReference type="InterPro" id="IPR016181">
    <property type="entry name" value="Acyl_CoA_acyltransferase"/>
</dbReference>
<dbReference type="InterPro" id="IPR032308">
    <property type="entry name" value="TDBD"/>
</dbReference>
<dbReference type="SUPFAM" id="SSF57903">
    <property type="entry name" value="FYVE/PHD zinc finger"/>
    <property type="match status" value="1"/>
</dbReference>
<organism evidence="9 10">
    <name type="scientific">Brassica napus</name>
    <name type="common">Rape</name>
    <dbReference type="NCBI Taxonomy" id="3708"/>
    <lineage>
        <taxon>Eukaryota</taxon>
        <taxon>Viridiplantae</taxon>
        <taxon>Streptophyta</taxon>
        <taxon>Embryophyta</taxon>
        <taxon>Tracheophyta</taxon>
        <taxon>Spermatophyta</taxon>
        <taxon>Magnoliopsida</taxon>
        <taxon>eudicotyledons</taxon>
        <taxon>Gunneridae</taxon>
        <taxon>Pentapetalae</taxon>
        <taxon>rosids</taxon>
        <taxon>malvids</taxon>
        <taxon>Brassicales</taxon>
        <taxon>Brassicaceae</taxon>
        <taxon>Brassiceae</taxon>
        <taxon>Brassica</taxon>
    </lineage>
</organism>
<name>A0A078IBS5_BRANA</name>
<dbReference type="Gene3D" id="3.30.40.10">
    <property type="entry name" value="Zinc/RING finger domain, C3HC4 (zinc finger)"/>
    <property type="match status" value="1"/>
</dbReference>
<dbReference type="InterPro" id="IPR001965">
    <property type="entry name" value="Znf_PHD"/>
</dbReference>
<keyword evidence="4" id="KW-0862">Zinc</keyword>
<dbReference type="AlphaFoldDB" id="A0A078IBS5"/>
<dbReference type="InterPro" id="IPR042163">
    <property type="entry name" value="PHF12"/>
</dbReference>
<feature type="region of interest" description="Disordered" evidence="7">
    <location>
        <begin position="406"/>
        <end position="431"/>
    </location>
</feature>
<evidence type="ECO:0000256" key="3">
    <source>
        <dbReference type="ARBA" id="ARBA00022771"/>
    </source>
</evidence>
<reference evidence="9 10" key="1">
    <citation type="journal article" date="2014" name="Science">
        <title>Plant genetics. Early allopolyploid evolution in the post-Neolithic Brassica napus oilseed genome.</title>
        <authorList>
            <person name="Chalhoub B."/>
            <person name="Denoeud F."/>
            <person name="Liu S."/>
            <person name="Parkin I.A."/>
            <person name="Tang H."/>
            <person name="Wang X."/>
            <person name="Chiquet J."/>
            <person name="Belcram H."/>
            <person name="Tong C."/>
            <person name="Samans B."/>
            <person name="Correa M."/>
            <person name="Da Silva C."/>
            <person name="Just J."/>
            <person name="Falentin C."/>
            <person name="Koh C.S."/>
            <person name="Le Clainche I."/>
            <person name="Bernard M."/>
            <person name="Bento P."/>
            <person name="Noel B."/>
            <person name="Labadie K."/>
            <person name="Alberti A."/>
            <person name="Charles M."/>
            <person name="Arnaud D."/>
            <person name="Guo H."/>
            <person name="Daviaud C."/>
            <person name="Alamery S."/>
            <person name="Jabbari K."/>
            <person name="Zhao M."/>
            <person name="Edger P.P."/>
            <person name="Chelaifa H."/>
            <person name="Tack D."/>
            <person name="Lassalle G."/>
            <person name="Mestiri I."/>
            <person name="Schnel N."/>
            <person name="Le Paslier M.C."/>
            <person name="Fan G."/>
            <person name="Renault V."/>
            <person name="Bayer P.E."/>
            <person name="Golicz A.A."/>
            <person name="Manoli S."/>
            <person name="Lee T.H."/>
            <person name="Thi V.H."/>
            <person name="Chalabi S."/>
            <person name="Hu Q."/>
            <person name="Fan C."/>
            <person name="Tollenaere R."/>
            <person name="Lu Y."/>
            <person name="Battail C."/>
            <person name="Shen J."/>
            <person name="Sidebottom C.H."/>
            <person name="Wang X."/>
            <person name="Canaguier A."/>
            <person name="Chauveau A."/>
            <person name="Berard A."/>
            <person name="Deniot G."/>
            <person name="Guan M."/>
            <person name="Liu Z."/>
            <person name="Sun F."/>
            <person name="Lim Y.P."/>
            <person name="Lyons E."/>
            <person name="Town C.D."/>
            <person name="Bancroft I."/>
            <person name="Wang X."/>
            <person name="Meng J."/>
            <person name="Ma J."/>
            <person name="Pires J.C."/>
            <person name="King G.J."/>
            <person name="Brunel D."/>
            <person name="Delourme R."/>
            <person name="Renard M."/>
            <person name="Aury J.M."/>
            <person name="Adams K.L."/>
            <person name="Batley J."/>
            <person name="Snowdon R.J."/>
            <person name="Tost J."/>
            <person name="Edwards D."/>
            <person name="Zhou Y."/>
            <person name="Hua W."/>
            <person name="Sharpe A.G."/>
            <person name="Paterson A.H."/>
            <person name="Guan C."/>
            <person name="Wincker P."/>
        </authorList>
    </citation>
    <scope>NUCLEOTIDE SEQUENCE [LARGE SCALE GENOMIC DNA]</scope>
    <source>
        <strain evidence="10">cv. Darmor-bzh</strain>
    </source>
</reference>
<dbReference type="CDD" id="cd15532">
    <property type="entry name" value="PHD2_CHD_II"/>
    <property type="match status" value="1"/>
</dbReference>
<dbReference type="PROSITE" id="PS50016">
    <property type="entry name" value="ZF_PHD_2"/>
    <property type="match status" value="1"/>
</dbReference>
<sequence length="1075" mass="119321">MEGGSGSGERSRVVARLSQKEKRDGLCRRSVSSSTGTKRSFHKKRPKVVVSESESSDEFMKPPARSVDRKTLGGKGKKDDRNGFVRRRNSESSGTKKLDVFEFDEYDGFDSANLMRKRFDNGTVGVSGRVSFPPRRFDNGVVGGSGSGREGVFVRREKPYLNGGSSMSLSSGSDSDEAIRVQGRNGVLKVKVNNKTSTLPASTSHQEADIYERLPSSSGKGQKRENVVAKPSFRKPNNYSESEESDVERKAKIRKPIFRKLKKETDESLKPAAREERRGLRNGGTEKQRLREKIKGMLTAAGWTIDYRPRRNQTYLDTVYVNPSGIAFWSIIKAYDAFRQQLKEEDIDARSRKDVAAVGLRLQRNGERITVVARVKRIAMEKEWTVIPVKRGSRIEPIRDDLHSKSKRPSYYNDARPSSRSDSHYLDGRLSNKTGRCTLKVRTSEDKKNPAINGFNPYSGKRTLISWLIDCGVVQVREKVQYMNHQCTKVMLEGWVTRAGIHCACCSKILTISRFEIHAGSKSCQPFQNIYLESGSSLLHCQIRAWNMQKDAKNLGFHHVDADGDDPHDDACGICGDGGDLLCCDGCPSTYHQACLGIEVLPVGDWHCPNCTCKFCDAVVHSVGEDQNPSLLSCNMCERKYHQSCMSEVEAHKVQSSASSFCGPKCSELFEKLKKYLGVKHEIEGGYSWSLIHRVDTDSKFNSQLSTQRIENNSKLAVGLAIMDECFLPIIDRRSGINLIRNVLYNCGSNFSRINYTGFYTAILERGDEIICAASLRFHGMQLAEMPFIGTRHIYRRQGMCRRLFDAIESAMRSLKVEKLVIPAIPDFLHAWTGNFGFSPLDDSVRKEMRSLNTLVFPGIDMLHKPLLHEEKKSKFAAVGDCVVVHKDAMGSEVETEKKSESASFAETCLNSNGHVADDDADCDKKTLVSDEKTSPICTPVEATMDTVSKPEGGESRRYIPGEESGISVSSCQFTLKSCSKQRDDTGSSCEDVNVEAVAKLLSLEIVQASTEVQIENNLSSSTSGLGSSDISSITQEGKTEQNSPNREATPSCKDSDRLGPGAKLAVSKADGLLL</sequence>
<dbReference type="Pfam" id="PF00628">
    <property type="entry name" value="PHD"/>
    <property type="match status" value="1"/>
</dbReference>
<feature type="compositionally biased region" description="Basic and acidic residues" evidence="7">
    <location>
        <begin position="66"/>
        <end position="97"/>
    </location>
</feature>
<comment type="subcellular location">
    <subcellularLocation>
        <location evidence="1">Nucleus</location>
    </subcellularLocation>
</comment>
<evidence type="ECO:0000256" key="5">
    <source>
        <dbReference type="ARBA" id="ARBA00023242"/>
    </source>
</evidence>
<dbReference type="InterPro" id="IPR056511">
    <property type="entry name" value="IDM1_C"/>
</dbReference>
<protein>
    <submittedName>
        <fullName evidence="9">BnaA10g03550D protein</fullName>
    </submittedName>
</protein>
<dbReference type="InterPro" id="IPR019787">
    <property type="entry name" value="Znf_PHD-finger"/>
</dbReference>
<evidence type="ECO:0000256" key="6">
    <source>
        <dbReference type="PROSITE-ProRule" id="PRU00146"/>
    </source>
</evidence>
<feature type="region of interest" description="Disordered" evidence="7">
    <location>
        <begin position="123"/>
        <end position="248"/>
    </location>
</feature>
<dbReference type="Pfam" id="PF23209">
    <property type="entry name" value="IDM1_C"/>
    <property type="match status" value="1"/>
</dbReference>
<feature type="compositionally biased region" description="Polar residues" evidence="7">
    <location>
        <begin position="193"/>
        <end position="205"/>
    </location>
</feature>
<feature type="region of interest" description="Disordered" evidence="7">
    <location>
        <begin position="1019"/>
        <end position="1062"/>
    </location>
</feature>
<dbReference type="GO" id="GO:0008270">
    <property type="term" value="F:zinc ion binding"/>
    <property type="evidence" value="ECO:0007669"/>
    <property type="project" value="UniProtKB-KW"/>
</dbReference>
<evidence type="ECO:0000259" key="8">
    <source>
        <dbReference type="PROSITE" id="PS50016"/>
    </source>
</evidence>
<dbReference type="OMA" id="MCERRYH"/>
<dbReference type="Pfam" id="PF22970">
    <property type="entry name" value="DUF7028"/>
    <property type="match status" value="1"/>
</dbReference>
<evidence type="ECO:0000313" key="10">
    <source>
        <dbReference type="Proteomes" id="UP000028999"/>
    </source>
</evidence>
<dbReference type="InterPro" id="IPR054292">
    <property type="entry name" value="DUF7028"/>
</dbReference>
<keyword evidence="5" id="KW-0539">Nucleus</keyword>
<dbReference type="CDD" id="cd04301">
    <property type="entry name" value="NAT_SF"/>
    <property type="match status" value="1"/>
</dbReference>
<dbReference type="EMBL" id="LK032705">
    <property type="protein sequence ID" value="CDY47291.1"/>
    <property type="molecule type" value="Genomic_DNA"/>
</dbReference>
<evidence type="ECO:0000256" key="7">
    <source>
        <dbReference type="SAM" id="MobiDB-lite"/>
    </source>
</evidence>
<keyword evidence="3 6" id="KW-0863">Zinc-finger</keyword>
<keyword evidence="10" id="KW-1185">Reference proteome</keyword>
<evidence type="ECO:0000256" key="1">
    <source>
        <dbReference type="ARBA" id="ARBA00004123"/>
    </source>
</evidence>
<dbReference type="Pfam" id="PF16135">
    <property type="entry name" value="TDBD"/>
    <property type="match status" value="1"/>
</dbReference>
<feature type="region of interest" description="Disordered" evidence="7">
    <location>
        <begin position="1"/>
        <end position="97"/>
    </location>
</feature>